<name>A0A565B257_9BRAS</name>
<dbReference type="AlphaFoldDB" id="A0A565B257"/>
<dbReference type="Proteomes" id="UP000489600">
    <property type="component" value="Unassembled WGS sequence"/>
</dbReference>
<proteinExistence type="predicted"/>
<evidence type="ECO:0000313" key="2">
    <source>
        <dbReference type="Proteomes" id="UP000489600"/>
    </source>
</evidence>
<evidence type="ECO:0000313" key="1">
    <source>
        <dbReference type="EMBL" id="VVA95657.1"/>
    </source>
</evidence>
<reference evidence="1" key="1">
    <citation type="submission" date="2019-07" db="EMBL/GenBank/DDBJ databases">
        <authorList>
            <person name="Dittberner H."/>
        </authorList>
    </citation>
    <scope>NUCLEOTIDE SEQUENCE [LARGE SCALE GENOMIC DNA]</scope>
</reference>
<protein>
    <submittedName>
        <fullName evidence="1">Uncharacterized protein</fullName>
    </submittedName>
</protein>
<organism evidence="1 2">
    <name type="scientific">Arabis nemorensis</name>
    <dbReference type="NCBI Taxonomy" id="586526"/>
    <lineage>
        <taxon>Eukaryota</taxon>
        <taxon>Viridiplantae</taxon>
        <taxon>Streptophyta</taxon>
        <taxon>Embryophyta</taxon>
        <taxon>Tracheophyta</taxon>
        <taxon>Spermatophyta</taxon>
        <taxon>Magnoliopsida</taxon>
        <taxon>eudicotyledons</taxon>
        <taxon>Gunneridae</taxon>
        <taxon>Pentapetalae</taxon>
        <taxon>rosids</taxon>
        <taxon>malvids</taxon>
        <taxon>Brassicales</taxon>
        <taxon>Brassicaceae</taxon>
        <taxon>Arabideae</taxon>
        <taxon>Arabis</taxon>
    </lineage>
</organism>
<dbReference type="EMBL" id="CABITT030000002">
    <property type="protein sequence ID" value="VVA95657.1"/>
    <property type="molecule type" value="Genomic_DNA"/>
</dbReference>
<accession>A0A565B257</accession>
<sequence length="201" mass="22579">MFVKTSLGSSEELLVSVAKRLIVLDGSHNLRERLFILLLSKRIRHGFKELHSLMGMSFHSCCFLLDDISLVIISSLGKQNPAVSSLIDVAVGGQVLVRPLVFAGPAFQQSLLFLCCLRFLENMLQFEAMSLPFLLSSTMQSSFYSSRDVLSMGEFCFPCGYRALQFILPWFALVQQVQSQEAVFNSKHMEPSRIPLNYSEA</sequence>
<gene>
    <name evidence="1" type="ORF">ANE_LOCUS6102</name>
</gene>
<comment type="caution">
    <text evidence="1">The sequence shown here is derived from an EMBL/GenBank/DDBJ whole genome shotgun (WGS) entry which is preliminary data.</text>
</comment>
<keyword evidence="2" id="KW-1185">Reference proteome</keyword>